<evidence type="ECO:0000256" key="3">
    <source>
        <dbReference type="ARBA" id="ARBA00022989"/>
    </source>
</evidence>
<comment type="subcellular location">
    <subcellularLocation>
        <location evidence="1">Membrane</location>
        <topology evidence="1">Multi-pass membrane protein</topology>
    </subcellularLocation>
</comment>
<organism evidence="6 7">
    <name type="scientific">Rhizobium lusitanum</name>
    <dbReference type="NCBI Taxonomy" id="293958"/>
    <lineage>
        <taxon>Bacteria</taxon>
        <taxon>Pseudomonadati</taxon>
        <taxon>Pseudomonadota</taxon>
        <taxon>Alphaproteobacteria</taxon>
        <taxon>Hyphomicrobiales</taxon>
        <taxon>Rhizobiaceae</taxon>
        <taxon>Rhizobium/Agrobacterium group</taxon>
        <taxon>Rhizobium</taxon>
    </lineage>
</organism>
<dbReference type="EMBL" id="FMAF01000019">
    <property type="protein sequence ID" value="SCB44572.1"/>
    <property type="molecule type" value="Genomic_DNA"/>
</dbReference>
<feature type="transmembrane region" description="Helical" evidence="5">
    <location>
        <begin position="60"/>
        <end position="77"/>
    </location>
</feature>
<feature type="transmembrane region" description="Helical" evidence="5">
    <location>
        <begin position="21"/>
        <end position="40"/>
    </location>
</feature>
<keyword evidence="2 5" id="KW-0812">Transmembrane</keyword>
<proteinExistence type="predicted"/>
<feature type="transmembrane region" description="Helical" evidence="5">
    <location>
        <begin position="106"/>
        <end position="126"/>
    </location>
</feature>
<accession>A0A1C3WX23</accession>
<evidence type="ECO:0000313" key="6">
    <source>
        <dbReference type="EMBL" id="SCB44572.1"/>
    </source>
</evidence>
<evidence type="ECO:0000256" key="1">
    <source>
        <dbReference type="ARBA" id="ARBA00004141"/>
    </source>
</evidence>
<dbReference type="InterPro" id="IPR032808">
    <property type="entry name" value="DoxX"/>
</dbReference>
<dbReference type="AlphaFoldDB" id="A0A1C3WX23"/>
<evidence type="ECO:0000256" key="2">
    <source>
        <dbReference type="ARBA" id="ARBA00022692"/>
    </source>
</evidence>
<dbReference type="Proteomes" id="UP000199205">
    <property type="component" value="Unassembled WGS sequence"/>
</dbReference>
<reference evidence="6 7" key="1">
    <citation type="submission" date="2016-08" db="EMBL/GenBank/DDBJ databases">
        <authorList>
            <person name="Seilhamer J.J."/>
        </authorList>
    </citation>
    <scope>NUCLEOTIDE SEQUENCE [LARGE SCALE GENOMIC DNA]</scope>
    <source>
        <strain evidence="6 7">P1-7</strain>
    </source>
</reference>
<protein>
    <submittedName>
        <fullName evidence="6">DoxX-like family protein</fullName>
    </submittedName>
</protein>
<gene>
    <name evidence="6" type="ORF">GA0061101_11942</name>
</gene>
<dbReference type="Pfam" id="PF13564">
    <property type="entry name" value="DoxX_2"/>
    <property type="match status" value="1"/>
</dbReference>
<evidence type="ECO:0000256" key="5">
    <source>
        <dbReference type="SAM" id="Phobius"/>
    </source>
</evidence>
<dbReference type="RefSeq" id="WP_092575799.1">
    <property type="nucleotide sequence ID" value="NZ_FMAF01000019.1"/>
</dbReference>
<keyword evidence="4 5" id="KW-0472">Membrane</keyword>
<dbReference type="GO" id="GO:0016020">
    <property type="term" value="C:membrane"/>
    <property type="evidence" value="ECO:0007669"/>
    <property type="project" value="UniProtKB-SubCell"/>
</dbReference>
<name>A0A1C3WX23_9HYPH</name>
<keyword evidence="3 5" id="KW-1133">Transmembrane helix</keyword>
<evidence type="ECO:0000313" key="7">
    <source>
        <dbReference type="Proteomes" id="UP000199205"/>
    </source>
</evidence>
<feature type="transmembrane region" description="Helical" evidence="5">
    <location>
        <begin position="82"/>
        <end position="100"/>
    </location>
</feature>
<sequence>MSYAADSLSPAVTRAQRAAGVTLSGLIVAFLVFDSVIKLIPLPVVTETMAGLGYSADPALARLLGVITLGCAILYAIPRTLVLGAILLTGLLGGAIATHLRVGSPVFSHLLFGVYLGVMAWGALYLRNEAVRKMIPFFHRSF</sequence>
<dbReference type="OrthoDB" id="9811373at2"/>
<evidence type="ECO:0000256" key="4">
    <source>
        <dbReference type="ARBA" id="ARBA00023136"/>
    </source>
</evidence>